<evidence type="ECO:0000313" key="3">
    <source>
        <dbReference type="Proteomes" id="UP001175000"/>
    </source>
</evidence>
<gene>
    <name evidence="2" type="ORF">B0T14DRAFT_519657</name>
</gene>
<organism evidence="2 3">
    <name type="scientific">Immersiella caudata</name>
    <dbReference type="NCBI Taxonomy" id="314043"/>
    <lineage>
        <taxon>Eukaryota</taxon>
        <taxon>Fungi</taxon>
        <taxon>Dikarya</taxon>
        <taxon>Ascomycota</taxon>
        <taxon>Pezizomycotina</taxon>
        <taxon>Sordariomycetes</taxon>
        <taxon>Sordariomycetidae</taxon>
        <taxon>Sordariales</taxon>
        <taxon>Lasiosphaeriaceae</taxon>
        <taxon>Immersiella</taxon>
    </lineage>
</organism>
<dbReference type="EMBL" id="JAULSU010000004">
    <property type="protein sequence ID" value="KAK0619670.1"/>
    <property type="molecule type" value="Genomic_DNA"/>
</dbReference>
<reference evidence="2" key="1">
    <citation type="submission" date="2023-06" db="EMBL/GenBank/DDBJ databases">
        <title>Genome-scale phylogeny and comparative genomics of the fungal order Sordariales.</title>
        <authorList>
            <consortium name="Lawrence Berkeley National Laboratory"/>
            <person name="Hensen N."/>
            <person name="Bonometti L."/>
            <person name="Westerberg I."/>
            <person name="Brannstrom I.O."/>
            <person name="Guillou S."/>
            <person name="Cros-Aarteil S."/>
            <person name="Calhoun S."/>
            <person name="Haridas S."/>
            <person name="Kuo A."/>
            <person name="Mondo S."/>
            <person name="Pangilinan J."/>
            <person name="Riley R."/>
            <person name="Labutti K."/>
            <person name="Andreopoulos B."/>
            <person name="Lipzen A."/>
            <person name="Chen C."/>
            <person name="Yanf M."/>
            <person name="Daum C."/>
            <person name="Ng V."/>
            <person name="Clum A."/>
            <person name="Steindorff A."/>
            <person name="Ohm R."/>
            <person name="Martin F."/>
            <person name="Silar P."/>
            <person name="Natvig D."/>
            <person name="Lalanne C."/>
            <person name="Gautier V."/>
            <person name="Ament-Velasquez S.L."/>
            <person name="Kruys A."/>
            <person name="Hutchinson M.I."/>
            <person name="Powell A.J."/>
            <person name="Barry K."/>
            <person name="Miller A.N."/>
            <person name="Grigoriev I.V."/>
            <person name="Debuchy R."/>
            <person name="Gladieux P."/>
            <person name="Thoren M.H."/>
            <person name="Johannesson H."/>
        </authorList>
    </citation>
    <scope>NUCLEOTIDE SEQUENCE</scope>
    <source>
        <strain evidence="2">CBS 606.72</strain>
    </source>
</reference>
<comment type="caution">
    <text evidence="2">The sequence shown here is derived from an EMBL/GenBank/DDBJ whole genome shotgun (WGS) entry which is preliminary data.</text>
</comment>
<accession>A0AA40BZX9</accession>
<name>A0AA40BZX9_9PEZI</name>
<feature type="domain" description="Heterokaryon incompatibility" evidence="1">
    <location>
        <begin position="106"/>
        <end position="249"/>
    </location>
</feature>
<evidence type="ECO:0000259" key="1">
    <source>
        <dbReference type="Pfam" id="PF06985"/>
    </source>
</evidence>
<dbReference type="Proteomes" id="UP001175000">
    <property type="component" value="Unassembled WGS sequence"/>
</dbReference>
<keyword evidence="3" id="KW-1185">Reference proteome</keyword>
<protein>
    <submittedName>
        <fullName evidence="2">Heterokaryon incompatibility protein-domain-containing protein</fullName>
    </submittedName>
</protein>
<evidence type="ECO:0000313" key="2">
    <source>
        <dbReference type="EMBL" id="KAK0619670.1"/>
    </source>
</evidence>
<sequence>MERRSGLKGYLRRRLRRILDEDEDDVPFRAGPSRAEEAQTSLEYKRIPVADINPLWIDLVTVHAWMSACDELHDCAQQSDFGDPPTWLIDIEDECLVAPPSTAVRYFALSYVWGEVKTTKLTTTTIHAFCQPGVFSATNNTDVHIPKTIRHAIGLVKALGERYLWVDALCIAQDDDANFHNELRNMGAIYHKAYATVVAATAWDADEGLRGLEGISPPRHIASNFADDLHKYLDPQTMIWNSRGWTFQEGQLSRRMLMFCGHTAIWRCTRCTIDESGCCQTLSKEAAFGSLSSLGAVNKGGFETLPVSSASKPCLQFQLHAYFKDVVAPYNTRSFTQESDLPRAFAGIAHFLEQNAAVDSIFRDGFSWGLPLANFAHGLTWCTSNEDLRPRSTDLGIPSWSWLAWEGNIIADPMNLDFDDIESGTFAAVGHLRIQWNPSNIDIPVCRCSHASSGDSLHIVAQRCNIRPEFNWKKHAVTLHRTNHPILHGEHAMEIAFLIADRPGDIGDPSLFPDSYTVELVAVRKFEAYLERWVSGKRVQETATYIRALWIAPQATASGDFEGHGTLRARRQGVAIVEEGLWERNVRGGGKLLTVIE</sequence>
<dbReference type="Pfam" id="PF06985">
    <property type="entry name" value="HET"/>
    <property type="match status" value="1"/>
</dbReference>
<dbReference type="PANTHER" id="PTHR33112">
    <property type="entry name" value="DOMAIN PROTEIN, PUTATIVE-RELATED"/>
    <property type="match status" value="1"/>
</dbReference>
<dbReference type="InterPro" id="IPR010730">
    <property type="entry name" value="HET"/>
</dbReference>
<dbReference type="PANTHER" id="PTHR33112:SF12">
    <property type="entry name" value="HETEROKARYON INCOMPATIBILITY DOMAIN-CONTAINING PROTEIN"/>
    <property type="match status" value="1"/>
</dbReference>
<dbReference type="AlphaFoldDB" id="A0AA40BZX9"/>
<proteinExistence type="predicted"/>